<comment type="subcellular location">
    <subcellularLocation>
        <location evidence="1">Cytoplasm</location>
        <location evidence="1">Cytoskeleton</location>
    </subcellularLocation>
</comment>
<dbReference type="PROSITE" id="PS50081">
    <property type="entry name" value="ZF_DAG_PE_2"/>
    <property type="match status" value="1"/>
</dbReference>
<dbReference type="PANTHER" id="PTHR22738">
    <property type="entry name" value="RASSF"/>
    <property type="match status" value="1"/>
</dbReference>
<dbReference type="Pfam" id="PF00130">
    <property type="entry name" value="C1_1"/>
    <property type="match status" value="1"/>
</dbReference>
<dbReference type="SUPFAM" id="SSF54236">
    <property type="entry name" value="Ubiquitin-like"/>
    <property type="match status" value="1"/>
</dbReference>
<dbReference type="PANTHER" id="PTHR22738:SF10">
    <property type="entry name" value="RAS ASSOCIATION DOMAIN-CONTAINING PROTEIN 1 HOMOLOG"/>
    <property type="match status" value="1"/>
</dbReference>
<protein>
    <submittedName>
        <fullName evidence="9">Uncharacterized protein</fullName>
    </submittedName>
</protein>
<dbReference type="Pfam" id="PF00788">
    <property type="entry name" value="RA"/>
    <property type="match status" value="1"/>
</dbReference>
<dbReference type="Gene3D" id="1.20.5.110">
    <property type="match status" value="1"/>
</dbReference>
<evidence type="ECO:0000313" key="10">
    <source>
        <dbReference type="Proteomes" id="UP000594262"/>
    </source>
</evidence>
<evidence type="ECO:0000313" key="9">
    <source>
        <dbReference type="EnsemblMetazoa" id="CLYHEMP015237.1"/>
    </source>
</evidence>
<sequence>MFRVSENTAETEAETDVFIELHTLPHPGRRKREEIQKPIRMATQKRKGGLGRIFGTKKSGNGAKTTSVVPGAKYDYVRGIEGVNYTKKEEYDIVTLKDLKQKTPFVPVKTTVINGHRFEHHNKPTWCDMCEDFIWGLYTQAVRCQYCRYTCHAKCVTLVDLECPKKPTTEKSREELTKETLEILNDVTDGAATLKRKNNNLPNYVSSISQLSKLIKEYNKESSLIMTLHEDYTFDGFIRVHMNLSRPVNVSSDVSNLTLKKAVAKNKSMNRKSISDVFNIDTNIKRRTSTSDDSGIGSQSSTASSTIFANDPATLIPTGSRKGRRPSRRLSFYMPKGTYKPLHVTSKTTAREVIEALLAKYNVTDNPKKFALYEKRTNEAPGSREKEVMYRRIPDEENPLVLCLSWGASKDGSPTFALKENEDGKVQWEYFELPELNNFLKILQLEEDELIAGVMQKYENYREELCKALESKSPESTGT</sequence>
<accession>A0A7M5WZ27</accession>
<dbReference type="PROSITE" id="PS50200">
    <property type="entry name" value="RA"/>
    <property type="match status" value="1"/>
</dbReference>
<dbReference type="EnsemblMetazoa" id="CLYHEMT015237.1">
    <property type="protein sequence ID" value="CLYHEMP015237.1"/>
    <property type="gene ID" value="CLYHEMG015237"/>
</dbReference>
<dbReference type="CDD" id="cd20885">
    <property type="entry name" value="C1_RASSF1"/>
    <property type="match status" value="1"/>
</dbReference>
<dbReference type="CDD" id="cd21885">
    <property type="entry name" value="SARAH_RASSF1-like"/>
    <property type="match status" value="1"/>
</dbReference>
<dbReference type="GO" id="GO:0005874">
    <property type="term" value="C:microtubule"/>
    <property type="evidence" value="ECO:0007669"/>
    <property type="project" value="UniProtKB-KW"/>
</dbReference>
<keyword evidence="2" id="KW-0493">Microtubule</keyword>
<keyword evidence="5" id="KW-0963">Cytoplasm</keyword>
<dbReference type="RefSeq" id="XP_066919158.1">
    <property type="nucleotide sequence ID" value="XM_067063057.1"/>
</dbReference>
<evidence type="ECO:0000256" key="2">
    <source>
        <dbReference type="ARBA" id="ARBA00022701"/>
    </source>
</evidence>
<dbReference type="InterPro" id="IPR033614">
    <property type="entry name" value="RASSF1-6"/>
</dbReference>
<dbReference type="GeneID" id="136806479"/>
<dbReference type="SMART" id="SM00314">
    <property type="entry name" value="RA"/>
    <property type="match status" value="1"/>
</dbReference>
<evidence type="ECO:0000256" key="5">
    <source>
        <dbReference type="ARBA" id="ARBA00023212"/>
    </source>
</evidence>
<keyword evidence="10" id="KW-1185">Reference proteome</keyword>
<dbReference type="Gene3D" id="3.10.20.90">
    <property type="entry name" value="Phosphatidylinositol 3-kinase Catalytic Subunit, Chain A, domain 1"/>
    <property type="match status" value="1"/>
</dbReference>
<reference evidence="9" key="1">
    <citation type="submission" date="2021-01" db="UniProtKB">
        <authorList>
            <consortium name="EnsemblMetazoa"/>
        </authorList>
    </citation>
    <scope>IDENTIFICATION</scope>
</reference>
<dbReference type="InterPro" id="IPR002219">
    <property type="entry name" value="PKC_DAG/PE"/>
</dbReference>
<evidence type="ECO:0000259" key="7">
    <source>
        <dbReference type="PROSITE" id="PS50200"/>
    </source>
</evidence>
<dbReference type="InterPro" id="IPR029071">
    <property type="entry name" value="Ubiquitin-like_domsf"/>
</dbReference>
<dbReference type="PROSITE" id="PS50951">
    <property type="entry name" value="SARAH"/>
    <property type="match status" value="1"/>
</dbReference>
<dbReference type="InterPro" id="IPR000159">
    <property type="entry name" value="RA_dom"/>
</dbReference>
<dbReference type="SMART" id="SM00109">
    <property type="entry name" value="C1"/>
    <property type="match status" value="1"/>
</dbReference>
<feature type="domain" description="SARAH" evidence="8">
    <location>
        <begin position="425"/>
        <end position="472"/>
    </location>
</feature>
<dbReference type="Pfam" id="PF16517">
    <property type="entry name" value="Nore1-SARAH"/>
    <property type="match status" value="1"/>
</dbReference>
<proteinExistence type="predicted"/>
<dbReference type="GO" id="GO:0007165">
    <property type="term" value="P:signal transduction"/>
    <property type="evidence" value="ECO:0007669"/>
    <property type="project" value="InterPro"/>
</dbReference>
<dbReference type="OrthoDB" id="74314at2759"/>
<keyword evidence="3" id="KW-0479">Metal-binding</keyword>
<feature type="domain" description="Phorbol-ester/DAG-type" evidence="6">
    <location>
        <begin position="115"/>
        <end position="163"/>
    </location>
</feature>
<dbReference type="InterPro" id="IPR046349">
    <property type="entry name" value="C1-like_sf"/>
</dbReference>
<dbReference type="InterPro" id="IPR011524">
    <property type="entry name" value="SARAH_dom"/>
</dbReference>
<evidence type="ECO:0000256" key="4">
    <source>
        <dbReference type="ARBA" id="ARBA00022833"/>
    </source>
</evidence>
<dbReference type="GO" id="GO:0046872">
    <property type="term" value="F:metal ion binding"/>
    <property type="evidence" value="ECO:0007669"/>
    <property type="project" value="UniProtKB-KW"/>
</dbReference>
<dbReference type="PROSITE" id="PS00479">
    <property type="entry name" value="ZF_DAG_PE_1"/>
    <property type="match status" value="1"/>
</dbReference>
<keyword evidence="5" id="KW-0206">Cytoskeleton</keyword>
<dbReference type="Gene3D" id="3.30.60.20">
    <property type="match status" value="1"/>
</dbReference>
<evidence type="ECO:0000256" key="1">
    <source>
        <dbReference type="ARBA" id="ARBA00004245"/>
    </source>
</evidence>
<name>A0A7M5WZ27_9CNID</name>
<feature type="domain" description="Ras-associating" evidence="7">
    <location>
        <begin position="326"/>
        <end position="423"/>
    </location>
</feature>
<organism evidence="9 10">
    <name type="scientific">Clytia hemisphaerica</name>
    <dbReference type="NCBI Taxonomy" id="252671"/>
    <lineage>
        <taxon>Eukaryota</taxon>
        <taxon>Metazoa</taxon>
        <taxon>Cnidaria</taxon>
        <taxon>Hydrozoa</taxon>
        <taxon>Hydroidolina</taxon>
        <taxon>Leptothecata</taxon>
        <taxon>Obeliida</taxon>
        <taxon>Clytiidae</taxon>
        <taxon>Clytia</taxon>
    </lineage>
</organism>
<evidence type="ECO:0000259" key="8">
    <source>
        <dbReference type="PROSITE" id="PS50951"/>
    </source>
</evidence>
<dbReference type="AlphaFoldDB" id="A0A7M5WZ27"/>
<evidence type="ECO:0000256" key="3">
    <source>
        <dbReference type="ARBA" id="ARBA00022723"/>
    </source>
</evidence>
<evidence type="ECO:0000259" key="6">
    <source>
        <dbReference type="PROSITE" id="PS50081"/>
    </source>
</evidence>
<dbReference type="Proteomes" id="UP000594262">
    <property type="component" value="Unplaced"/>
</dbReference>
<keyword evidence="4" id="KW-0862">Zinc</keyword>
<dbReference type="SUPFAM" id="SSF57889">
    <property type="entry name" value="Cysteine-rich domain"/>
    <property type="match status" value="1"/>
</dbReference>